<dbReference type="Pfam" id="PF01841">
    <property type="entry name" value="Transglut_core"/>
    <property type="match status" value="1"/>
</dbReference>
<evidence type="ECO:0000313" key="2">
    <source>
        <dbReference type="EMBL" id="MPM50569.1"/>
    </source>
</evidence>
<protein>
    <recommendedName>
        <fullName evidence="1">Transglutaminase-like domain-containing protein</fullName>
    </recommendedName>
</protein>
<evidence type="ECO:0000259" key="1">
    <source>
        <dbReference type="Pfam" id="PF01841"/>
    </source>
</evidence>
<proteinExistence type="predicted"/>
<reference evidence="2" key="1">
    <citation type="submission" date="2019-08" db="EMBL/GenBank/DDBJ databases">
        <authorList>
            <person name="Kucharzyk K."/>
            <person name="Murdoch R.W."/>
            <person name="Higgins S."/>
            <person name="Loffler F."/>
        </authorList>
    </citation>
    <scope>NUCLEOTIDE SEQUENCE</scope>
</reference>
<dbReference type="InterPro" id="IPR002931">
    <property type="entry name" value="Transglutaminase-like"/>
</dbReference>
<dbReference type="Gene3D" id="3.10.620.30">
    <property type="match status" value="1"/>
</dbReference>
<comment type="caution">
    <text evidence="2">The sequence shown here is derived from an EMBL/GenBank/DDBJ whole genome shotgun (WGS) entry which is preliminary data.</text>
</comment>
<accession>A0A645ABI7</accession>
<organism evidence="2">
    <name type="scientific">bioreactor metagenome</name>
    <dbReference type="NCBI Taxonomy" id="1076179"/>
    <lineage>
        <taxon>unclassified sequences</taxon>
        <taxon>metagenomes</taxon>
        <taxon>ecological metagenomes</taxon>
    </lineage>
</organism>
<dbReference type="SUPFAM" id="SSF54001">
    <property type="entry name" value="Cysteine proteinases"/>
    <property type="match status" value="1"/>
</dbReference>
<name>A0A645ABI7_9ZZZZ</name>
<gene>
    <name evidence="2" type="ORF">SDC9_97311</name>
</gene>
<sequence length="350" mass="40185">MKEKTKLITIFCIAGVLVIGLSLNTAASILTMKNVDELKALISENMSTDQDVAQENDVVIAGEYEIKSTQKISDAYISHDASALTDKEKETLDMASEILKEIIKEGMTDYEKELAVYDWMTHKLRQDKGILTVIPSTQADCDNPYGVLKYHNAVCVGYATTFRMFMQMMNIECMVVHNSERYHSWDLIKLDGEWYHTDIYSDAETRNYMCFNQNDAMFSDRSWNTDFFPTSTGLKYNYGYQNKSMIDDVHEIASTLKKAIDEKKAYAFIGFNSGITEENAQIAETMLNGISDKISYSDEYNKYTITWKYIPIENNQFILCIYVNGFEQENNGVTEEETQKIQEIINEVFN</sequence>
<dbReference type="AlphaFoldDB" id="A0A645ABI7"/>
<dbReference type="InterPro" id="IPR038765">
    <property type="entry name" value="Papain-like_cys_pep_sf"/>
</dbReference>
<dbReference type="EMBL" id="VSSQ01013025">
    <property type="protein sequence ID" value="MPM50569.1"/>
    <property type="molecule type" value="Genomic_DNA"/>
</dbReference>
<feature type="domain" description="Transglutaminase-like" evidence="1">
    <location>
        <begin position="98"/>
        <end position="198"/>
    </location>
</feature>